<evidence type="ECO:0000256" key="1">
    <source>
        <dbReference type="SAM" id="MobiDB-lite"/>
    </source>
</evidence>
<gene>
    <name evidence="2" type="ORF">SK128_025321</name>
</gene>
<organism evidence="2 3">
    <name type="scientific">Halocaridina rubra</name>
    <name type="common">Hawaiian red shrimp</name>
    <dbReference type="NCBI Taxonomy" id="373956"/>
    <lineage>
        <taxon>Eukaryota</taxon>
        <taxon>Metazoa</taxon>
        <taxon>Ecdysozoa</taxon>
        <taxon>Arthropoda</taxon>
        <taxon>Crustacea</taxon>
        <taxon>Multicrustacea</taxon>
        <taxon>Malacostraca</taxon>
        <taxon>Eumalacostraca</taxon>
        <taxon>Eucarida</taxon>
        <taxon>Decapoda</taxon>
        <taxon>Pleocyemata</taxon>
        <taxon>Caridea</taxon>
        <taxon>Atyoidea</taxon>
        <taxon>Atyidae</taxon>
        <taxon>Halocaridina</taxon>
    </lineage>
</organism>
<feature type="compositionally biased region" description="Basic and acidic residues" evidence="1">
    <location>
        <begin position="142"/>
        <end position="154"/>
    </location>
</feature>
<evidence type="ECO:0000313" key="2">
    <source>
        <dbReference type="EMBL" id="KAK7072678.1"/>
    </source>
</evidence>
<keyword evidence="3" id="KW-1185">Reference proteome</keyword>
<sequence>MLFACYLSSIALNYNAAGCVRVVGSQEKESIRDQFVAGILNEDLAEKIDLLNYSKDGVLTLDDVVEYARTYNDVQMRARNKRKCKCVRKVRNVILTNQIPKKMVQMQKPIESHIIEIPDSEKVAYEACDDPYETGVSNDPNEIEKYQRRYPSRE</sequence>
<dbReference type="Proteomes" id="UP001381693">
    <property type="component" value="Unassembled WGS sequence"/>
</dbReference>
<dbReference type="EMBL" id="JAXCGZ010013373">
    <property type="protein sequence ID" value="KAK7072678.1"/>
    <property type="molecule type" value="Genomic_DNA"/>
</dbReference>
<protein>
    <submittedName>
        <fullName evidence="2">Uncharacterized protein</fullName>
    </submittedName>
</protein>
<accession>A0AAN8X1U2</accession>
<reference evidence="2 3" key="1">
    <citation type="submission" date="2023-11" db="EMBL/GenBank/DDBJ databases">
        <title>Halocaridina rubra genome assembly.</title>
        <authorList>
            <person name="Smith C."/>
        </authorList>
    </citation>
    <scope>NUCLEOTIDE SEQUENCE [LARGE SCALE GENOMIC DNA]</scope>
    <source>
        <strain evidence="2">EP-1</strain>
        <tissue evidence="2">Whole</tissue>
    </source>
</reference>
<comment type="caution">
    <text evidence="2">The sequence shown here is derived from an EMBL/GenBank/DDBJ whole genome shotgun (WGS) entry which is preliminary data.</text>
</comment>
<proteinExistence type="predicted"/>
<dbReference type="AlphaFoldDB" id="A0AAN8X1U2"/>
<name>A0AAN8X1U2_HALRR</name>
<feature type="region of interest" description="Disordered" evidence="1">
    <location>
        <begin position="131"/>
        <end position="154"/>
    </location>
</feature>
<evidence type="ECO:0000313" key="3">
    <source>
        <dbReference type="Proteomes" id="UP001381693"/>
    </source>
</evidence>